<reference evidence="1 2" key="1">
    <citation type="journal article" date="2024" name="Commun. Biol.">
        <title>Comparative genomic analysis of thermophilic fungi reveals convergent evolutionary adaptations and gene losses.</title>
        <authorList>
            <person name="Steindorff A.S."/>
            <person name="Aguilar-Pontes M.V."/>
            <person name="Robinson A.J."/>
            <person name="Andreopoulos B."/>
            <person name="LaButti K."/>
            <person name="Kuo A."/>
            <person name="Mondo S."/>
            <person name="Riley R."/>
            <person name="Otillar R."/>
            <person name="Haridas S."/>
            <person name="Lipzen A."/>
            <person name="Grimwood J."/>
            <person name="Schmutz J."/>
            <person name="Clum A."/>
            <person name="Reid I.D."/>
            <person name="Moisan M.C."/>
            <person name="Butler G."/>
            <person name="Nguyen T.T.M."/>
            <person name="Dewar K."/>
            <person name="Conant G."/>
            <person name="Drula E."/>
            <person name="Henrissat B."/>
            <person name="Hansel C."/>
            <person name="Singer S."/>
            <person name="Hutchinson M.I."/>
            <person name="de Vries R.P."/>
            <person name="Natvig D.O."/>
            <person name="Powell A.J."/>
            <person name="Tsang A."/>
            <person name="Grigoriev I.V."/>
        </authorList>
    </citation>
    <scope>NUCLEOTIDE SEQUENCE [LARGE SCALE GENOMIC DNA]</scope>
    <source>
        <strain evidence="1 2">CBS 494.80</strain>
    </source>
</reference>
<feature type="non-terminal residue" evidence="1">
    <location>
        <position position="81"/>
    </location>
</feature>
<evidence type="ECO:0000313" key="2">
    <source>
        <dbReference type="Proteomes" id="UP001595075"/>
    </source>
</evidence>
<comment type="caution">
    <text evidence="1">The sequence shown here is derived from an EMBL/GenBank/DDBJ whole genome shotgun (WGS) entry which is preliminary data.</text>
</comment>
<gene>
    <name evidence="1" type="ORF">VTL71DRAFT_7139</name>
</gene>
<accession>A0ABR4BX01</accession>
<organism evidence="1 2">
    <name type="scientific">Oculimacula yallundae</name>
    <dbReference type="NCBI Taxonomy" id="86028"/>
    <lineage>
        <taxon>Eukaryota</taxon>
        <taxon>Fungi</taxon>
        <taxon>Dikarya</taxon>
        <taxon>Ascomycota</taxon>
        <taxon>Pezizomycotina</taxon>
        <taxon>Leotiomycetes</taxon>
        <taxon>Helotiales</taxon>
        <taxon>Ploettnerulaceae</taxon>
        <taxon>Oculimacula</taxon>
    </lineage>
</organism>
<dbReference type="Proteomes" id="UP001595075">
    <property type="component" value="Unassembled WGS sequence"/>
</dbReference>
<evidence type="ECO:0000313" key="1">
    <source>
        <dbReference type="EMBL" id="KAL2061761.1"/>
    </source>
</evidence>
<keyword evidence="2" id="KW-1185">Reference proteome</keyword>
<name>A0ABR4BX01_9HELO</name>
<proteinExistence type="predicted"/>
<protein>
    <submittedName>
        <fullName evidence="1">Uncharacterized protein</fullName>
    </submittedName>
</protein>
<sequence>MTYNGRLTLCDLVPQSACHKSALWKLIVSSQLQELGVGQKGGVWDFSRNYRICGSEGDKTSRLVKLISMEVKFLSYDNSKL</sequence>
<dbReference type="EMBL" id="JAZHXI010000018">
    <property type="protein sequence ID" value="KAL2061761.1"/>
    <property type="molecule type" value="Genomic_DNA"/>
</dbReference>